<evidence type="ECO:0000313" key="3">
    <source>
        <dbReference type="Proteomes" id="UP000037237"/>
    </source>
</evidence>
<dbReference type="Pfam" id="PF02915">
    <property type="entry name" value="Rubrerythrin"/>
    <property type="match status" value="2"/>
</dbReference>
<proteinExistence type="predicted"/>
<dbReference type="PANTHER" id="PTHR33531:SF10">
    <property type="entry name" value="BLR7895 PROTEIN"/>
    <property type="match status" value="1"/>
</dbReference>
<dbReference type="InterPro" id="IPR009078">
    <property type="entry name" value="Ferritin-like_SF"/>
</dbReference>
<evidence type="ECO:0000259" key="1">
    <source>
        <dbReference type="Pfam" id="PF02915"/>
    </source>
</evidence>
<organism evidence="2 3">
    <name type="scientific">miscellaneous Crenarchaeota group-1 archaeon SG8-32-1</name>
    <dbReference type="NCBI Taxonomy" id="1685124"/>
    <lineage>
        <taxon>Archaea</taxon>
        <taxon>Candidatus Bathyarchaeota</taxon>
        <taxon>MCG-1</taxon>
    </lineage>
</organism>
<dbReference type="EMBL" id="LFWU01000084">
    <property type="protein sequence ID" value="KON31939.1"/>
    <property type="molecule type" value="Genomic_DNA"/>
</dbReference>
<comment type="caution">
    <text evidence="2">The sequence shown here is derived from an EMBL/GenBank/DDBJ whole genome shotgun (WGS) entry which is preliminary data.</text>
</comment>
<dbReference type="GO" id="GO:0046872">
    <property type="term" value="F:metal ion binding"/>
    <property type="evidence" value="ECO:0007669"/>
    <property type="project" value="InterPro"/>
</dbReference>
<protein>
    <recommendedName>
        <fullName evidence="1">Rubrerythrin diiron-binding domain-containing protein</fullName>
    </recommendedName>
</protein>
<name>A0A0M0BU24_9ARCH</name>
<dbReference type="PANTHER" id="PTHR33531">
    <property type="entry name" value="RUBRERYTHRIN SUBFAMILY"/>
    <property type="match status" value="1"/>
</dbReference>
<dbReference type="GO" id="GO:0016491">
    <property type="term" value="F:oxidoreductase activity"/>
    <property type="evidence" value="ECO:0007669"/>
    <property type="project" value="InterPro"/>
</dbReference>
<dbReference type="Proteomes" id="UP000037237">
    <property type="component" value="Unassembled WGS sequence"/>
</dbReference>
<accession>A0A0M0BU24</accession>
<dbReference type="Gene3D" id="1.20.1260.10">
    <property type="match status" value="1"/>
</dbReference>
<gene>
    <name evidence="2" type="ORF">AC477_03605</name>
</gene>
<feature type="domain" description="Rubrerythrin diiron-binding" evidence="1">
    <location>
        <begin position="9"/>
        <end position="60"/>
    </location>
</feature>
<dbReference type="AlphaFoldDB" id="A0A0M0BU24"/>
<feature type="domain" description="Rubrerythrin diiron-binding" evidence="1">
    <location>
        <begin position="97"/>
        <end position="151"/>
    </location>
</feature>
<reference evidence="2 3" key="1">
    <citation type="submission" date="2015-06" db="EMBL/GenBank/DDBJ databases">
        <title>New insights into the roles of widespread benthic archaea in carbon and nitrogen cycling.</title>
        <authorList>
            <person name="Lazar C.S."/>
            <person name="Baker B.J."/>
            <person name="Seitz K.W."/>
            <person name="Hyde A.S."/>
            <person name="Dick G.J."/>
            <person name="Hinrichs K.-U."/>
            <person name="Teske A.P."/>
        </authorList>
    </citation>
    <scope>NUCLEOTIDE SEQUENCE [LARGE SCALE GENOMIC DNA]</scope>
    <source>
        <strain evidence="2">SG8-32-1</strain>
    </source>
</reference>
<dbReference type="SUPFAM" id="SSF47240">
    <property type="entry name" value="Ferritin-like"/>
    <property type="match status" value="1"/>
</dbReference>
<dbReference type="InterPro" id="IPR003251">
    <property type="entry name" value="Rr_diiron-bd_dom"/>
</dbReference>
<evidence type="ECO:0000313" key="2">
    <source>
        <dbReference type="EMBL" id="KON31939.1"/>
    </source>
</evidence>
<sequence>MSDLNWKSIIEAAVKVEEQSIALYTKALENAKYPASKVFLKQLVDEEKGHKNKLEAIMKDETKISELGSHGGPVQDLKIVDMMDDTPLSSEADYEAILVYAAKREKTSYDYYKTLTLGLKGTKIGELFSKLAQEELSHKNKLEKEYDDCVLTEN</sequence>
<dbReference type="InterPro" id="IPR012347">
    <property type="entry name" value="Ferritin-like"/>
</dbReference>
<dbReference type="CDD" id="cd01045">
    <property type="entry name" value="Ferritin_like_AB"/>
    <property type="match status" value="1"/>
</dbReference>